<dbReference type="Gene3D" id="3.40.190.150">
    <property type="entry name" value="Bordetella uptake gene, domain 1"/>
    <property type="match status" value="1"/>
</dbReference>
<dbReference type="AlphaFoldDB" id="A0A2Z2HUP8"/>
<evidence type="ECO:0000313" key="2">
    <source>
        <dbReference type="Proteomes" id="UP000250088"/>
    </source>
</evidence>
<keyword evidence="2" id="KW-1185">Reference proteome</keyword>
<protein>
    <recommendedName>
        <fullName evidence="3">Tricarboxylate transporter</fullName>
    </recommendedName>
</protein>
<sequence>MFLTGCLGDDNGDDGADDEFPSENFNVTIPWGQGGGTDIFTRQIWQTIADQNDVGAQFENVTGAAGMRGITELYNSEGNGYNLAPMNSPSVSHFLIQEPGFTIDEFRHIGGYARTVWVLATDPDEGFEGLDDVSDAYDAGDISNIAGQQPGEPNHVLSELIRDELDVQWDSYVAYDGSGPIIEAIAGGEVPAGIVTDTAAADAQDQIDVVTALHSEGTPLFPDLSNYTDYGHEVDIDFMGGFLRSFMAPPDTPDDRVDELTVLLQEALESEEMQEWAEDTGNEVEFLGGEDYVEDVLVENQERIPEIIDIDDL</sequence>
<dbReference type="InterPro" id="IPR005064">
    <property type="entry name" value="BUG"/>
</dbReference>
<dbReference type="Gene3D" id="3.40.190.10">
    <property type="entry name" value="Periplasmic binding protein-like II"/>
    <property type="match status" value="1"/>
</dbReference>
<name>A0A2Z2HUP8_9EURY</name>
<dbReference type="Pfam" id="PF03401">
    <property type="entry name" value="TctC"/>
    <property type="match status" value="1"/>
</dbReference>
<dbReference type="SUPFAM" id="SSF53850">
    <property type="entry name" value="Periplasmic binding protein-like II"/>
    <property type="match status" value="1"/>
</dbReference>
<gene>
    <name evidence="1" type="ORF">B1756_15660</name>
</gene>
<dbReference type="EMBL" id="CP019893">
    <property type="protein sequence ID" value="ARS91026.1"/>
    <property type="molecule type" value="Genomic_DNA"/>
</dbReference>
<dbReference type="PANTHER" id="PTHR42928:SF3">
    <property type="entry name" value="UPF0065 PROTEIN YFLP"/>
    <property type="match status" value="1"/>
</dbReference>
<accession>A0A2Z2HUP8</accession>
<dbReference type="PANTHER" id="PTHR42928">
    <property type="entry name" value="TRICARBOXYLATE-BINDING PROTEIN"/>
    <property type="match status" value="1"/>
</dbReference>
<proteinExistence type="predicted"/>
<dbReference type="Proteomes" id="UP000250088">
    <property type="component" value="Chromosome"/>
</dbReference>
<evidence type="ECO:0008006" key="3">
    <source>
        <dbReference type="Google" id="ProtNLM"/>
    </source>
</evidence>
<dbReference type="InterPro" id="IPR042100">
    <property type="entry name" value="Bug_dom1"/>
</dbReference>
<evidence type="ECO:0000313" key="1">
    <source>
        <dbReference type="EMBL" id="ARS91026.1"/>
    </source>
</evidence>
<dbReference type="KEGG" id="naj:B1756_15660"/>
<reference evidence="2" key="1">
    <citation type="submission" date="2017-02" db="EMBL/GenBank/DDBJ databases">
        <title>Natronthermophilus aegyptiacus gen. nov.,sp. nov., an aerobic, extremely halophilic alkalithermophilic archaeon isolated from the athalassohaline Wadi An Natrun, Egypt.</title>
        <authorList>
            <person name="Zhao B."/>
        </authorList>
    </citation>
    <scope>NUCLEOTIDE SEQUENCE [LARGE SCALE GENOMIC DNA]</scope>
    <source>
        <strain evidence="2">JW/NM-HA 15</strain>
    </source>
</reference>
<organism evidence="1 2">
    <name type="scientific">Natrarchaeobaculum aegyptiacum</name>
    <dbReference type="NCBI Taxonomy" id="745377"/>
    <lineage>
        <taxon>Archaea</taxon>
        <taxon>Methanobacteriati</taxon>
        <taxon>Methanobacteriota</taxon>
        <taxon>Stenosarchaea group</taxon>
        <taxon>Halobacteria</taxon>
        <taxon>Halobacteriales</taxon>
        <taxon>Natrialbaceae</taxon>
        <taxon>Natrarchaeobaculum</taxon>
    </lineage>
</organism>